<keyword evidence="8" id="KW-1185">Reference proteome</keyword>
<proteinExistence type="predicted"/>
<evidence type="ECO:0000313" key="7">
    <source>
        <dbReference type="EMBL" id="WRQ88424.1"/>
    </source>
</evidence>
<feature type="domain" description="O-antigen ligase-related" evidence="6">
    <location>
        <begin position="212"/>
        <end position="349"/>
    </location>
</feature>
<feature type="transmembrane region" description="Helical" evidence="5">
    <location>
        <begin position="12"/>
        <end position="42"/>
    </location>
</feature>
<dbReference type="InterPro" id="IPR051533">
    <property type="entry name" value="WaaL-like"/>
</dbReference>
<feature type="transmembrane region" description="Helical" evidence="5">
    <location>
        <begin position="178"/>
        <end position="198"/>
    </location>
</feature>
<evidence type="ECO:0000256" key="3">
    <source>
        <dbReference type="ARBA" id="ARBA00022989"/>
    </source>
</evidence>
<evidence type="ECO:0000256" key="2">
    <source>
        <dbReference type="ARBA" id="ARBA00022692"/>
    </source>
</evidence>
<dbReference type="PANTHER" id="PTHR37422">
    <property type="entry name" value="TEICHURONIC ACID BIOSYNTHESIS PROTEIN TUAE"/>
    <property type="match status" value="1"/>
</dbReference>
<dbReference type="InterPro" id="IPR007016">
    <property type="entry name" value="O-antigen_ligase-rel_domated"/>
</dbReference>
<feature type="transmembrane region" description="Helical" evidence="5">
    <location>
        <begin position="205"/>
        <end position="224"/>
    </location>
</feature>
<feature type="transmembrane region" description="Helical" evidence="5">
    <location>
        <begin position="110"/>
        <end position="128"/>
    </location>
</feature>
<reference evidence="7 8" key="1">
    <citation type="submission" date="2021-08" db="EMBL/GenBank/DDBJ databases">
        <authorList>
            <person name="Zhang D."/>
            <person name="Zhang A."/>
            <person name="Wang L."/>
        </authorList>
    </citation>
    <scope>NUCLEOTIDE SEQUENCE [LARGE SCALE GENOMIC DNA]</scope>
    <source>
        <strain evidence="7 8">WL0086</strain>
    </source>
</reference>
<keyword evidence="7" id="KW-0436">Ligase</keyword>
<dbReference type="InterPro" id="IPR011990">
    <property type="entry name" value="TPR-like_helical_dom_sf"/>
</dbReference>
<feature type="transmembrane region" description="Helical" evidence="5">
    <location>
        <begin position="422"/>
        <end position="440"/>
    </location>
</feature>
<evidence type="ECO:0000259" key="6">
    <source>
        <dbReference type="Pfam" id="PF04932"/>
    </source>
</evidence>
<feature type="transmembrane region" description="Helical" evidence="5">
    <location>
        <begin position="393"/>
        <end position="410"/>
    </location>
</feature>
<sequence length="753" mass="79872">MSLPLGRVCMVIGAILLPIVACFVPTFLGPGALLVGLLLWGLPRIHADRNATPLPIASGRFELTLLVGSAVLLLKDLAPAPATLRASWAWLDTLPGGDALGNGLNPAPLTSVHAVVLLATVLIGVRLCQQLFTQTDYAETWLATTAVLGGAAALPLCLSPPDLTPGALRWGTLTNVNGIAGALALSCLAAAGWAWIAFRRRHTGAMVTAVLATLLAGSACLQLASRGATAALVTGVAVGVGVSLRSQFRFGRRFTLLYLAVVALGALLLAPAVVAEQLDVGVGSRAEIWRSALHIWAQTPWRGLGLGLFEPQFALLGGLLPSLGAQFVHPDSSWVLLLFEFGLLGLAVLAICLAALARDRHRHLREDGQVLRAIAWAGTTAWVVPAIGDVSLHRPALLVLGVPMVGLLLRGRSASAPARPRAWPVFATGTVALAALFFSLRPYLGRAEESEQGVNAYAKDPNGQVSLTETGRASLRIHPLDAVSHHQLGRAALLQGDLKLASRHWHFAAQLQPANYAMLRQYAVALQARSPELALPHWQLALAGAPEIRAGELSRLLTEYPELNYDVAWQAAGEDPAMLIVLAGAFPTTAGQQAFTDWLQQPAAALTTPLRLSDVVAGFARWGSRRDFARWLATRSQEPRAVGDAAQRFVRVGRADLAWVLLEQLLPEPSALPASAVTARSVARLDPADKVSLGHRIAALDPSSDNYLQLLQDAVQAQDIAPWFLLRHAHAEARSGDFAAASQSALRALAAQR</sequence>
<evidence type="ECO:0000256" key="1">
    <source>
        <dbReference type="ARBA" id="ARBA00004141"/>
    </source>
</evidence>
<dbReference type="Pfam" id="PF04932">
    <property type="entry name" value="Wzy_C"/>
    <property type="match status" value="1"/>
</dbReference>
<dbReference type="RefSeq" id="WP_221032537.1">
    <property type="nucleotide sequence ID" value="NZ_CP139781.1"/>
</dbReference>
<protein>
    <submittedName>
        <fullName evidence="7">O-antigen ligase family protein</fullName>
    </submittedName>
</protein>
<evidence type="ECO:0000313" key="8">
    <source>
        <dbReference type="Proteomes" id="UP000738431"/>
    </source>
</evidence>
<accession>A0ABZ1C9Q7</accession>
<dbReference type="PANTHER" id="PTHR37422:SF23">
    <property type="entry name" value="TEICHURONIC ACID BIOSYNTHESIS PROTEIN TUAE"/>
    <property type="match status" value="1"/>
</dbReference>
<gene>
    <name evidence="7" type="ORF">K1X11_003345</name>
</gene>
<feature type="transmembrane region" description="Helical" evidence="5">
    <location>
        <begin position="334"/>
        <end position="357"/>
    </location>
</feature>
<dbReference type="GO" id="GO:0016874">
    <property type="term" value="F:ligase activity"/>
    <property type="evidence" value="ECO:0007669"/>
    <property type="project" value="UniProtKB-KW"/>
</dbReference>
<feature type="transmembrane region" description="Helical" evidence="5">
    <location>
        <begin position="255"/>
        <end position="275"/>
    </location>
</feature>
<feature type="transmembrane region" description="Helical" evidence="5">
    <location>
        <begin position="230"/>
        <end position="248"/>
    </location>
</feature>
<comment type="subcellular location">
    <subcellularLocation>
        <location evidence="1">Membrane</location>
        <topology evidence="1">Multi-pass membrane protein</topology>
    </subcellularLocation>
</comment>
<organism evidence="7 8">
    <name type="scientific">Actomonas aquatica</name>
    <dbReference type="NCBI Taxonomy" id="2866162"/>
    <lineage>
        <taxon>Bacteria</taxon>
        <taxon>Pseudomonadati</taxon>
        <taxon>Verrucomicrobiota</taxon>
        <taxon>Opitutia</taxon>
        <taxon>Opitutales</taxon>
        <taxon>Opitutaceae</taxon>
        <taxon>Actomonas</taxon>
    </lineage>
</organism>
<keyword evidence="3 5" id="KW-1133">Transmembrane helix</keyword>
<feature type="transmembrane region" description="Helical" evidence="5">
    <location>
        <begin position="140"/>
        <end position="158"/>
    </location>
</feature>
<dbReference type="EMBL" id="CP139781">
    <property type="protein sequence ID" value="WRQ88424.1"/>
    <property type="molecule type" value="Genomic_DNA"/>
</dbReference>
<evidence type="ECO:0000256" key="5">
    <source>
        <dbReference type="SAM" id="Phobius"/>
    </source>
</evidence>
<reference evidence="7 8" key="2">
    <citation type="submission" date="2023-12" db="EMBL/GenBank/DDBJ databases">
        <title>Description of an unclassified Opitutus bacterium of Verrucomicrobiota.</title>
        <authorList>
            <person name="Zhang D.-F."/>
        </authorList>
    </citation>
    <scope>NUCLEOTIDE SEQUENCE [LARGE SCALE GENOMIC DNA]</scope>
    <source>
        <strain evidence="7 8">WL0086</strain>
    </source>
</reference>
<name>A0ABZ1C9Q7_9BACT</name>
<dbReference type="Gene3D" id="1.25.40.10">
    <property type="entry name" value="Tetratricopeptide repeat domain"/>
    <property type="match status" value="1"/>
</dbReference>
<dbReference type="Proteomes" id="UP000738431">
    <property type="component" value="Chromosome"/>
</dbReference>
<keyword evidence="4 5" id="KW-0472">Membrane</keyword>
<feature type="transmembrane region" description="Helical" evidence="5">
    <location>
        <begin position="369"/>
        <end position="387"/>
    </location>
</feature>
<dbReference type="SUPFAM" id="SSF48452">
    <property type="entry name" value="TPR-like"/>
    <property type="match status" value="1"/>
</dbReference>
<evidence type="ECO:0000256" key="4">
    <source>
        <dbReference type="ARBA" id="ARBA00023136"/>
    </source>
</evidence>
<keyword evidence="2 5" id="KW-0812">Transmembrane</keyword>